<keyword evidence="1" id="KW-0175">Coiled coil</keyword>
<sequence length="205" mass="23440">MFKKTTKTDKSVAISKRISLIKTHVTNTMELFDFLSGVINKNILVGGKSVQSILGPLYYPSANKAERNQYVFSRFVNCTLIREKYGVRITTKNKYIAKDVADLLGQVFKVSTINVGDLITFVVKVGKPSGNASFTKNEPAIQEAKDKLFEISCKLRELDEEQKNLDIRLREVSDLSRRNRTTYHSFQQEAYRIRTEAKNKYDVTI</sequence>
<dbReference type="Proteomes" id="UP000226092">
    <property type="component" value="Segment"/>
</dbReference>
<evidence type="ECO:0000313" key="2">
    <source>
        <dbReference type="EMBL" id="ASU00350.1"/>
    </source>
</evidence>
<evidence type="ECO:0000256" key="1">
    <source>
        <dbReference type="SAM" id="Coils"/>
    </source>
</evidence>
<organism evidence="2 3">
    <name type="scientific">Aeromonas phage AS-zj</name>
    <dbReference type="NCBI Taxonomy" id="2024208"/>
    <lineage>
        <taxon>Viruses</taxon>
        <taxon>Duplodnaviria</taxon>
        <taxon>Heunggongvirae</taxon>
        <taxon>Uroviricota</taxon>
        <taxon>Caudoviricetes</taxon>
        <taxon>Pantevenvirales</taxon>
        <taxon>Straboviridae</taxon>
        <taxon>Emmerichvirinae</taxon>
        <taxon>Ceceduovirus</taxon>
        <taxon>Ceceduovirus aszj</taxon>
    </lineage>
</organism>
<protein>
    <submittedName>
        <fullName evidence="2">Uncharacterized protein</fullName>
    </submittedName>
</protein>
<accession>A0A223LD29</accession>
<reference evidence="2 3" key="1">
    <citation type="submission" date="2017-07" db="EMBL/GenBank/DDBJ databases">
        <title>In vitro design and evaluation of phage cocktails against multidrug-resistant Aeromonas salmonicida.</title>
        <authorList>
            <person name="Chen L."/>
            <person name="Yuan S."/>
            <person name="Ma Y."/>
        </authorList>
    </citation>
    <scope>NUCLEOTIDE SEQUENCE [LARGE SCALE GENOMIC DNA]</scope>
</reference>
<dbReference type="RefSeq" id="YP_009834502.1">
    <property type="nucleotide sequence ID" value="NC_048673.1"/>
</dbReference>
<dbReference type="KEGG" id="vg:55604569"/>
<feature type="coiled-coil region" evidence="1">
    <location>
        <begin position="141"/>
        <end position="175"/>
    </location>
</feature>
<dbReference type="EMBL" id="MF448340">
    <property type="protein sequence ID" value="ASU00350.1"/>
    <property type="molecule type" value="Genomic_DNA"/>
</dbReference>
<keyword evidence="3" id="KW-1185">Reference proteome</keyword>
<evidence type="ECO:0000313" key="3">
    <source>
        <dbReference type="Proteomes" id="UP000226092"/>
    </source>
</evidence>
<proteinExistence type="predicted"/>
<dbReference type="GeneID" id="55604569"/>
<name>A0A223LD29_9CAUD</name>